<dbReference type="AlphaFoldDB" id="A0ABC8RR27"/>
<dbReference type="Proteomes" id="UP001642360">
    <property type="component" value="Unassembled WGS sequence"/>
</dbReference>
<organism evidence="1 2">
    <name type="scientific">Ilex paraguariensis</name>
    <name type="common">yerba mate</name>
    <dbReference type="NCBI Taxonomy" id="185542"/>
    <lineage>
        <taxon>Eukaryota</taxon>
        <taxon>Viridiplantae</taxon>
        <taxon>Streptophyta</taxon>
        <taxon>Embryophyta</taxon>
        <taxon>Tracheophyta</taxon>
        <taxon>Spermatophyta</taxon>
        <taxon>Magnoliopsida</taxon>
        <taxon>eudicotyledons</taxon>
        <taxon>Gunneridae</taxon>
        <taxon>Pentapetalae</taxon>
        <taxon>asterids</taxon>
        <taxon>campanulids</taxon>
        <taxon>Aquifoliales</taxon>
        <taxon>Aquifoliaceae</taxon>
        <taxon>Ilex</taxon>
    </lineage>
</organism>
<evidence type="ECO:0000313" key="1">
    <source>
        <dbReference type="EMBL" id="CAK9147425.1"/>
    </source>
</evidence>
<name>A0ABC8RR27_9AQUA</name>
<sequence>MPEEKTRDSIRDSDSSDYSKFYDSEYDFDEDDRFFDDSSSQDDGVNVRKPKFPEFRADIDMKNPSFNLGMFFGIATKLKAAVREYEIKEGKWDLNGIPCSHAI</sequence>
<keyword evidence="2" id="KW-1185">Reference proteome</keyword>
<dbReference type="EMBL" id="CAUOFW020001680">
    <property type="protein sequence ID" value="CAK9147425.1"/>
    <property type="molecule type" value="Genomic_DNA"/>
</dbReference>
<proteinExistence type="predicted"/>
<reference evidence="1 2" key="1">
    <citation type="submission" date="2024-02" db="EMBL/GenBank/DDBJ databases">
        <authorList>
            <person name="Vignale AGUSTIN F."/>
            <person name="Sosa J E."/>
            <person name="Modenutti C."/>
        </authorList>
    </citation>
    <scope>NUCLEOTIDE SEQUENCE [LARGE SCALE GENOMIC DNA]</scope>
</reference>
<accession>A0ABC8RR27</accession>
<gene>
    <name evidence="1" type="ORF">ILEXP_LOCUS15323</name>
</gene>
<evidence type="ECO:0000313" key="2">
    <source>
        <dbReference type="Proteomes" id="UP001642360"/>
    </source>
</evidence>
<protein>
    <submittedName>
        <fullName evidence="1">Uncharacterized protein</fullName>
    </submittedName>
</protein>
<comment type="caution">
    <text evidence="1">The sequence shown here is derived from an EMBL/GenBank/DDBJ whole genome shotgun (WGS) entry which is preliminary data.</text>
</comment>